<comment type="subcellular location">
    <subcellularLocation>
        <location evidence="1">Membrane</location>
        <topology evidence="1">Multi-pass membrane protein</topology>
    </subcellularLocation>
</comment>
<keyword evidence="8" id="KW-1185">Reference proteome</keyword>
<evidence type="ECO:0000313" key="7">
    <source>
        <dbReference type="EMBL" id="SMP02078.1"/>
    </source>
</evidence>
<dbReference type="PANTHER" id="PTHR10846">
    <property type="entry name" value="SODIUM/POTASSIUM/CALCIUM EXCHANGER"/>
    <property type="match status" value="1"/>
</dbReference>
<evidence type="ECO:0000256" key="2">
    <source>
        <dbReference type="ARBA" id="ARBA00022692"/>
    </source>
</evidence>
<reference evidence="7 8" key="1">
    <citation type="submission" date="2017-05" db="EMBL/GenBank/DDBJ databases">
        <authorList>
            <person name="Varghese N."/>
            <person name="Submissions S."/>
        </authorList>
    </citation>
    <scope>NUCLEOTIDE SEQUENCE [LARGE SCALE GENOMIC DNA]</scope>
    <source>
        <strain evidence="7 8">DSM 15949</strain>
    </source>
</reference>
<dbReference type="InterPro" id="IPR044880">
    <property type="entry name" value="NCX_ion-bd_dom_sf"/>
</dbReference>
<evidence type="ECO:0000256" key="5">
    <source>
        <dbReference type="SAM" id="Phobius"/>
    </source>
</evidence>
<accession>A0ABY1N7U6</accession>
<feature type="transmembrane region" description="Helical" evidence="5">
    <location>
        <begin position="273"/>
        <end position="292"/>
    </location>
</feature>
<evidence type="ECO:0000256" key="4">
    <source>
        <dbReference type="ARBA" id="ARBA00023136"/>
    </source>
</evidence>
<feature type="transmembrane region" description="Helical" evidence="5">
    <location>
        <begin position="212"/>
        <end position="235"/>
    </location>
</feature>
<keyword evidence="2 5" id="KW-0812">Transmembrane</keyword>
<protein>
    <submittedName>
        <fullName evidence="7">Cation:H+ antiporter</fullName>
    </submittedName>
</protein>
<evidence type="ECO:0000313" key="8">
    <source>
        <dbReference type="Proteomes" id="UP001157914"/>
    </source>
</evidence>
<evidence type="ECO:0000259" key="6">
    <source>
        <dbReference type="Pfam" id="PF01699"/>
    </source>
</evidence>
<comment type="caution">
    <text evidence="7">The sequence shown here is derived from an EMBL/GenBank/DDBJ whole genome shotgun (WGS) entry which is preliminary data.</text>
</comment>
<keyword evidence="4 5" id="KW-0472">Membrane</keyword>
<feature type="transmembrane region" description="Helical" evidence="5">
    <location>
        <begin position="71"/>
        <end position="90"/>
    </location>
</feature>
<dbReference type="NCBIfam" id="TIGR00367">
    <property type="entry name" value="calcium/sodium antiporter"/>
    <property type="match status" value="1"/>
</dbReference>
<feature type="domain" description="Sodium/calcium exchanger membrane region" evidence="6">
    <location>
        <begin position="6"/>
        <end position="142"/>
    </location>
</feature>
<evidence type="ECO:0000256" key="3">
    <source>
        <dbReference type="ARBA" id="ARBA00022989"/>
    </source>
</evidence>
<dbReference type="EMBL" id="FXTT01000001">
    <property type="protein sequence ID" value="SMP02078.1"/>
    <property type="molecule type" value="Genomic_DNA"/>
</dbReference>
<evidence type="ECO:0000256" key="1">
    <source>
        <dbReference type="ARBA" id="ARBA00004141"/>
    </source>
</evidence>
<name>A0ABY1N7U6_9HYPH</name>
<dbReference type="RefSeq" id="WP_155191206.1">
    <property type="nucleotide sequence ID" value="NZ_BAAAEA010000001.1"/>
</dbReference>
<dbReference type="Gene3D" id="1.20.1420.30">
    <property type="entry name" value="NCX, central ion-binding region"/>
    <property type="match status" value="1"/>
</dbReference>
<keyword evidence="3 5" id="KW-1133">Transmembrane helix</keyword>
<dbReference type="InterPro" id="IPR004481">
    <property type="entry name" value="K/Na/Ca-exchanger"/>
</dbReference>
<feature type="domain" description="Sodium/calcium exchanger membrane region" evidence="6">
    <location>
        <begin position="178"/>
        <end position="318"/>
    </location>
</feature>
<feature type="transmembrane region" description="Helical" evidence="5">
    <location>
        <begin position="110"/>
        <end position="140"/>
    </location>
</feature>
<dbReference type="Proteomes" id="UP001157914">
    <property type="component" value="Unassembled WGS sequence"/>
</dbReference>
<dbReference type="InterPro" id="IPR004837">
    <property type="entry name" value="NaCa_Exmemb"/>
</dbReference>
<sequence length="323" mass="33159">MTYLEILFGLVLLVAGGDLLVRGSVALAKRFGLSELLIGLVLVGFGTSTPELMTSIFAASNGSAGIAVGNVVGSNIANILLILGLTALVFPIRVEPAALMRDGPANGLAVVALIGLALYGTVGFSAGLALLAALSAYLILTYRMEKGTNSPSAELHQSETELMPPIPAKRNFGLVTDFALALVGLVMILAGAHFLVSGAVSLAQAAGVSDAVIGVTIVAVGTSLPELVTSVIAALKRQTDIALGNILGSNLFNILGILGLTAVVTPLTIPPEIVRFDIWVLLAATAGLLWFAMSGWRISRREGAVMLAAYVAYTGLVLKNALG</sequence>
<dbReference type="PANTHER" id="PTHR10846:SF8">
    <property type="entry name" value="INNER MEMBRANE PROTEIN YRBG"/>
    <property type="match status" value="1"/>
</dbReference>
<feature type="transmembrane region" description="Helical" evidence="5">
    <location>
        <begin position="38"/>
        <end position="59"/>
    </location>
</feature>
<organism evidence="7 8">
    <name type="scientific">Roseibium denhamense</name>
    <dbReference type="NCBI Taxonomy" id="76305"/>
    <lineage>
        <taxon>Bacteria</taxon>
        <taxon>Pseudomonadati</taxon>
        <taxon>Pseudomonadota</taxon>
        <taxon>Alphaproteobacteria</taxon>
        <taxon>Hyphomicrobiales</taxon>
        <taxon>Stappiaceae</taxon>
        <taxon>Roseibium</taxon>
    </lineage>
</organism>
<dbReference type="Pfam" id="PF01699">
    <property type="entry name" value="Na_Ca_ex"/>
    <property type="match status" value="2"/>
</dbReference>
<feature type="transmembrane region" description="Helical" evidence="5">
    <location>
        <begin position="247"/>
        <end position="267"/>
    </location>
</feature>
<dbReference type="Gene3D" id="6.10.280.80">
    <property type="entry name" value="NCX, peripheral helical region"/>
    <property type="match status" value="1"/>
</dbReference>
<feature type="transmembrane region" description="Helical" evidence="5">
    <location>
        <begin position="178"/>
        <end position="200"/>
    </location>
</feature>
<gene>
    <name evidence="7" type="ORF">SAMN06265374_0421</name>
</gene>
<proteinExistence type="predicted"/>